<dbReference type="InterPro" id="IPR000595">
    <property type="entry name" value="cNMP-bd_dom"/>
</dbReference>
<comment type="caution">
    <text evidence="3">The sequence shown here is derived from an EMBL/GenBank/DDBJ whole genome shotgun (WGS) entry which is preliminary data.</text>
</comment>
<dbReference type="GO" id="GO:0005249">
    <property type="term" value="F:voltage-gated potassium channel activity"/>
    <property type="evidence" value="ECO:0007669"/>
    <property type="project" value="TreeGrafter"/>
</dbReference>
<proteinExistence type="predicted"/>
<evidence type="ECO:0000313" key="4">
    <source>
        <dbReference type="Proteomes" id="UP000193642"/>
    </source>
</evidence>
<evidence type="ECO:0000256" key="1">
    <source>
        <dbReference type="SAM" id="Phobius"/>
    </source>
</evidence>
<dbReference type="InterPro" id="IPR018490">
    <property type="entry name" value="cNMP-bd_dom_sf"/>
</dbReference>
<gene>
    <name evidence="3" type="ORF">BCR33DRAFT_716645</name>
</gene>
<dbReference type="SMART" id="SM00100">
    <property type="entry name" value="cNMP"/>
    <property type="match status" value="1"/>
</dbReference>
<organism evidence="3 4">
    <name type="scientific">Rhizoclosmatium globosum</name>
    <dbReference type="NCBI Taxonomy" id="329046"/>
    <lineage>
        <taxon>Eukaryota</taxon>
        <taxon>Fungi</taxon>
        <taxon>Fungi incertae sedis</taxon>
        <taxon>Chytridiomycota</taxon>
        <taxon>Chytridiomycota incertae sedis</taxon>
        <taxon>Chytridiomycetes</taxon>
        <taxon>Chytridiales</taxon>
        <taxon>Chytriomycetaceae</taxon>
        <taxon>Rhizoclosmatium</taxon>
    </lineage>
</organism>
<evidence type="ECO:0000313" key="3">
    <source>
        <dbReference type="EMBL" id="ORY45362.1"/>
    </source>
</evidence>
<dbReference type="PANTHER" id="PTHR45689">
    <property type="entry name" value="I[[H]] CHANNEL, ISOFORM E"/>
    <property type="match status" value="1"/>
</dbReference>
<name>A0A1Y2CEB4_9FUNG</name>
<dbReference type="GO" id="GO:0003254">
    <property type="term" value="P:regulation of membrane depolarization"/>
    <property type="evidence" value="ECO:0007669"/>
    <property type="project" value="TreeGrafter"/>
</dbReference>
<dbReference type="InterPro" id="IPR014710">
    <property type="entry name" value="RmlC-like_jellyroll"/>
</dbReference>
<evidence type="ECO:0000259" key="2">
    <source>
        <dbReference type="PROSITE" id="PS50042"/>
    </source>
</evidence>
<dbReference type="Gene3D" id="1.10.287.630">
    <property type="entry name" value="Helix hairpin bin"/>
    <property type="match status" value="1"/>
</dbReference>
<dbReference type="InterPro" id="IPR018488">
    <property type="entry name" value="cNMP-bd_CS"/>
</dbReference>
<dbReference type="PANTHER" id="PTHR45689:SF5">
    <property type="entry name" value="I[[H]] CHANNEL, ISOFORM E"/>
    <property type="match status" value="1"/>
</dbReference>
<keyword evidence="4" id="KW-1185">Reference proteome</keyword>
<dbReference type="PROSITE" id="PS00889">
    <property type="entry name" value="CNMP_BINDING_2"/>
    <property type="match status" value="1"/>
</dbReference>
<feature type="transmembrane region" description="Helical" evidence="1">
    <location>
        <begin position="76"/>
        <end position="103"/>
    </location>
</feature>
<accession>A0A1Y2CEB4</accession>
<keyword evidence="1" id="KW-0812">Transmembrane</keyword>
<dbReference type="GO" id="GO:0035725">
    <property type="term" value="P:sodium ion transmembrane transport"/>
    <property type="evidence" value="ECO:0007669"/>
    <property type="project" value="TreeGrafter"/>
</dbReference>
<dbReference type="InterPro" id="IPR051413">
    <property type="entry name" value="K/Na_HCN_channel"/>
</dbReference>
<dbReference type="PRINTS" id="PR00103">
    <property type="entry name" value="CAMPKINASE"/>
</dbReference>
<dbReference type="GO" id="GO:0098855">
    <property type="term" value="C:HCN channel complex"/>
    <property type="evidence" value="ECO:0007669"/>
    <property type="project" value="TreeGrafter"/>
</dbReference>
<dbReference type="CDD" id="cd00038">
    <property type="entry name" value="CAP_ED"/>
    <property type="match status" value="1"/>
</dbReference>
<keyword evidence="1" id="KW-0472">Membrane</keyword>
<dbReference type="OrthoDB" id="2152421at2759"/>
<dbReference type="Pfam" id="PF00027">
    <property type="entry name" value="cNMP_binding"/>
    <property type="match status" value="1"/>
</dbReference>
<dbReference type="EMBL" id="MCGO01000020">
    <property type="protein sequence ID" value="ORY45362.1"/>
    <property type="molecule type" value="Genomic_DNA"/>
</dbReference>
<dbReference type="Gene3D" id="2.60.120.10">
    <property type="entry name" value="Jelly Rolls"/>
    <property type="match status" value="1"/>
</dbReference>
<dbReference type="AlphaFoldDB" id="A0A1Y2CEB4"/>
<dbReference type="SUPFAM" id="SSF51206">
    <property type="entry name" value="cAMP-binding domain-like"/>
    <property type="match status" value="1"/>
</dbReference>
<sequence length="319" mass="36587">MALVFLVFLHLQACFLYYVGYINSFYSWDNQFDHWKNHPGGIESADVRERYMFMLGQSVGNVFQMSFKPQTISEQAVTLLFIVSGAILYALLVGLLSSAAVAYDSSGRLYRQKIDELTEYLNWKRIDDQTKKKVLGYYEYKYRGKFFEEQTLLADMNCSLRMELATINCRRLIDKVPFLKRELNDGRDEIYLGKMSTALQAVYFVTGDFIFHQGEIGVEMYFIQSGTVNILMNGRLVACLKEGSFFGEVSLIANVPRTATVQAASNCTVYSLSSKDFSGIIAEFDDMKERVDQIYKDRMEKIKIEKEKKARGKGVAKML</sequence>
<feature type="domain" description="Cyclic nucleotide-binding" evidence="2">
    <location>
        <begin position="183"/>
        <end position="298"/>
    </location>
</feature>
<reference evidence="3 4" key="1">
    <citation type="submission" date="2016-07" db="EMBL/GenBank/DDBJ databases">
        <title>Pervasive Adenine N6-methylation of Active Genes in Fungi.</title>
        <authorList>
            <consortium name="DOE Joint Genome Institute"/>
            <person name="Mondo S.J."/>
            <person name="Dannebaum R.O."/>
            <person name="Kuo R.C."/>
            <person name="Labutti K."/>
            <person name="Haridas S."/>
            <person name="Kuo A."/>
            <person name="Salamov A."/>
            <person name="Ahrendt S.R."/>
            <person name="Lipzen A."/>
            <person name="Sullivan W."/>
            <person name="Andreopoulos W.B."/>
            <person name="Clum A."/>
            <person name="Lindquist E."/>
            <person name="Daum C."/>
            <person name="Ramamoorthy G.K."/>
            <person name="Gryganskyi A."/>
            <person name="Culley D."/>
            <person name="Magnuson J.K."/>
            <person name="James T.Y."/>
            <person name="O'Malley M.A."/>
            <person name="Stajich J.E."/>
            <person name="Spatafora J.W."/>
            <person name="Visel A."/>
            <person name="Grigoriev I.V."/>
        </authorList>
    </citation>
    <scope>NUCLEOTIDE SEQUENCE [LARGE SCALE GENOMIC DNA]</scope>
    <source>
        <strain evidence="3 4">JEL800</strain>
    </source>
</reference>
<keyword evidence="1" id="KW-1133">Transmembrane helix</keyword>
<dbReference type="PROSITE" id="PS50042">
    <property type="entry name" value="CNMP_BINDING_3"/>
    <property type="match status" value="1"/>
</dbReference>
<protein>
    <submittedName>
        <fullName evidence="3">Camp-binding domain-like protein</fullName>
    </submittedName>
</protein>
<dbReference type="Proteomes" id="UP000193642">
    <property type="component" value="Unassembled WGS sequence"/>
</dbReference>